<dbReference type="InterPro" id="IPR051201">
    <property type="entry name" value="Chloro_Bact_Ser_Proteases"/>
</dbReference>
<dbReference type="EC" id="3.4.21.-" evidence="5"/>
<comment type="caution">
    <text evidence="5">The sequence shown here is derived from an EMBL/GenBank/DDBJ whole genome shotgun (WGS) entry which is preliminary data.</text>
</comment>
<evidence type="ECO:0000256" key="2">
    <source>
        <dbReference type="ARBA" id="ARBA00022801"/>
    </source>
</evidence>
<protein>
    <submittedName>
        <fullName evidence="5">S1C family serine protease</fullName>
        <ecNumber evidence="5">3.4.21.-</ecNumber>
    </submittedName>
</protein>
<dbReference type="SUPFAM" id="SSF50494">
    <property type="entry name" value="Trypsin-like serine proteases"/>
    <property type="match status" value="1"/>
</dbReference>
<dbReference type="PRINTS" id="PR00834">
    <property type="entry name" value="PROTEASES2C"/>
</dbReference>
<evidence type="ECO:0000256" key="3">
    <source>
        <dbReference type="ARBA" id="ARBA00022825"/>
    </source>
</evidence>
<organism evidence="5 6">
    <name type="scientific">Virgibacillus sediminis</name>
    <dbReference type="NCBI Taxonomy" id="202260"/>
    <lineage>
        <taxon>Bacteria</taxon>
        <taxon>Bacillati</taxon>
        <taxon>Bacillota</taxon>
        <taxon>Bacilli</taxon>
        <taxon>Bacillales</taxon>
        <taxon>Bacillaceae</taxon>
        <taxon>Virgibacillus</taxon>
    </lineage>
</organism>
<dbReference type="PANTHER" id="PTHR43343:SF3">
    <property type="entry name" value="PROTEASE DO-LIKE 8, CHLOROPLASTIC"/>
    <property type="match status" value="1"/>
</dbReference>
<dbReference type="InterPro" id="IPR001940">
    <property type="entry name" value="Peptidase_S1C"/>
</dbReference>
<gene>
    <name evidence="5" type="ORF">ACFODW_18295</name>
</gene>
<evidence type="ECO:0000313" key="6">
    <source>
        <dbReference type="Proteomes" id="UP001595387"/>
    </source>
</evidence>
<keyword evidence="6" id="KW-1185">Reference proteome</keyword>
<keyword evidence="4" id="KW-0472">Membrane</keyword>
<keyword evidence="2 5" id="KW-0378">Hydrolase</keyword>
<evidence type="ECO:0000256" key="1">
    <source>
        <dbReference type="ARBA" id="ARBA00022670"/>
    </source>
</evidence>
<dbReference type="PANTHER" id="PTHR43343">
    <property type="entry name" value="PEPTIDASE S12"/>
    <property type="match status" value="1"/>
</dbReference>
<accession>A0ABV7ABP0</accession>
<dbReference type="EMBL" id="JBHRRZ010000040">
    <property type="protein sequence ID" value="MFC2950279.1"/>
    <property type="molecule type" value="Genomic_DNA"/>
</dbReference>
<dbReference type="GO" id="GO:0008233">
    <property type="term" value="F:peptidase activity"/>
    <property type="evidence" value="ECO:0007669"/>
    <property type="project" value="UniProtKB-KW"/>
</dbReference>
<keyword evidence="4" id="KW-0812">Transmembrane</keyword>
<dbReference type="GO" id="GO:0006508">
    <property type="term" value="P:proteolysis"/>
    <property type="evidence" value="ECO:0007669"/>
    <property type="project" value="UniProtKB-KW"/>
</dbReference>
<dbReference type="RefSeq" id="WP_390308408.1">
    <property type="nucleotide sequence ID" value="NZ_JBHRRZ010000040.1"/>
</dbReference>
<evidence type="ECO:0000313" key="5">
    <source>
        <dbReference type="EMBL" id="MFC2950279.1"/>
    </source>
</evidence>
<keyword evidence="3" id="KW-0720">Serine protease</keyword>
<dbReference type="Proteomes" id="UP001595387">
    <property type="component" value="Unassembled WGS sequence"/>
</dbReference>
<dbReference type="InterPro" id="IPR009003">
    <property type="entry name" value="Peptidase_S1_PA"/>
</dbReference>
<sequence length="379" mass="42280">MRSGRFLPILISAFIFIAGILMFLVLHQQWEKKEIAVNNPIIQKVNTESQKLDLKSIIHESEKNVLQIEGQSESSTKTGSGFLYNERGDIITNAHVINEADVIYARTADAQVYPAAVVGSSEEIDIAVIRVPQLAGQNYASVEKTETAEIGDEVIALGSPHGFQSTVTLGIISGAERNFSVDGYTYSNAYQISAPITHGNSGGPLINRYTGEVIGINSVGTADGTIGFSIPLPEVIEQIEQWSNEVQNDELEFAQPEDVITSLQPESIVEDAEYLVDYFLDSIAIRDYVNAYTLLGSSLQMKWDYSDFRDRYIQIVDINYSEMSSNMTENNSISMQTEIEIESNQPNQEQTKHTTNHYEFHIGYENDQLKILDIKVEET</sequence>
<dbReference type="Pfam" id="PF13365">
    <property type="entry name" value="Trypsin_2"/>
    <property type="match status" value="1"/>
</dbReference>
<proteinExistence type="predicted"/>
<name>A0ABV7ABP0_9BACI</name>
<reference evidence="6" key="1">
    <citation type="journal article" date="2019" name="Int. J. Syst. Evol. Microbiol.">
        <title>The Global Catalogue of Microorganisms (GCM) 10K type strain sequencing project: providing services to taxonomists for standard genome sequencing and annotation.</title>
        <authorList>
            <consortium name="The Broad Institute Genomics Platform"/>
            <consortium name="The Broad Institute Genome Sequencing Center for Infectious Disease"/>
            <person name="Wu L."/>
            <person name="Ma J."/>
        </authorList>
    </citation>
    <scope>NUCLEOTIDE SEQUENCE [LARGE SCALE GENOMIC DNA]</scope>
    <source>
        <strain evidence="6">KCTC 13193</strain>
    </source>
</reference>
<evidence type="ECO:0000256" key="4">
    <source>
        <dbReference type="SAM" id="Phobius"/>
    </source>
</evidence>
<keyword evidence="4" id="KW-1133">Transmembrane helix</keyword>
<keyword evidence="1 5" id="KW-0645">Protease</keyword>
<feature type="transmembrane region" description="Helical" evidence="4">
    <location>
        <begin position="6"/>
        <end position="26"/>
    </location>
</feature>
<dbReference type="Gene3D" id="2.40.10.120">
    <property type="match status" value="1"/>
</dbReference>